<dbReference type="EnsemblFungi" id="PTTG_12140-t43_1">
    <property type="protein sequence ID" value="PTTG_12140-t43_1-p1"/>
    <property type="gene ID" value="PTTG_12140"/>
</dbReference>
<gene>
    <name evidence="2" type="ORF">PTTG_12140</name>
</gene>
<accession>A0A180GS29</accession>
<dbReference type="AlphaFoldDB" id="A0A180GS29"/>
<sequence length="105" mass="11887">MPPIQERVPATDIQSTKSQIFGKRPTADSKCPPANNVKFQGDCCDEENINFSQFHDYKGLVQPSRLQTGVNFPGKRYMHMAESRYGLAPSELRQDIENARLSQKT</sequence>
<dbReference type="Proteomes" id="UP000005240">
    <property type="component" value="Unassembled WGS sequence"/>
</dbReference>
<reference evidence="2" key="1">
    <citation type="submission" date="2009-11" db="EMBL/GenBank/DDBJ databases">
        <authorList>
            <consortium name="The Broad Institute Genome Sequencing Platform"/>
            <person name="Ward D."/>
            <person name="Feldgarden M."/>
            <person name="Earl A."/>
            <person name="Young S.K."/>
            <person name="Zeng Q."/>
            <person name="Koehrsen M."/>
            <person name="Alvarado L."/>
            <person name="Berlin A."/>
            <person name="Bochicchio J."/>
            <person name="Borenstein D."/>
            <person name="Chapman S.B."/>
            <person name="Chen Z."/>
            <person name="Engels R."/>
            <person name="Freedman E."/>
            <person name="Gellesch M."/>
            <person name="Goldberg J."/>
            <person name="Griggs A."/>
            <person name="Gujja S."/>
            <person name="Heilman E."/>
            <person name="Heiman D."/>
            <person name="Hepburn T."/>
            <person name="Howarth C."/>
            <person name="Jen D."/>
            <person name="Larson L."/>
            <person name="Lewis B."/>
            <person name="Mehta T."/>
            <person name="Park D."/>
            <person name="Pearson M."/>
            <person name="Roberts A."/>
            <person name="Saif S."/>
            <person name="Shea T."/>
            <person name="Shenoy N."/>
            <person name="Sisk P."/>
            <person name="Stolte C."/>
            <person name="Sykes S."/>
            <person name="Thomson T."/>
            <person name="Walk T."/>
            <person name="White J."/>
            <person name="Yandava C."/>
            <person name="Izard J."/>
            <person name="Baranova O.V."/>
            <person name="Blanton J.M."/>
            <person name="Tanner A.C."/>
            <person name="Dewhirst F.E."/>
            <person name="Haas B."/>
            <person name="Nusbaum C."/>
            <person name="Birren B."/>
        </authorList>
    </citation>
    <scope>NUCLEOTIDE SEQUENCE [LARGE SCALE GENOMIC DNA]</scope>
    <source>
        <strain evidence="2">1-1 BBBD Race 1</strain>
    </source>
</reference>
<keyword evidence="4" id="KW-1185">Reference proteome</keyword>
<evidence type="ECO:0000256" key="1">
    <source>
        <dbReference type="SAM" id="MobiDB-lite"/>
    </source>
</evidence>
<protein>
    <submittedName>
        <fullName evidence="2 3">Uncharacterized protein</fullName>
    </submittedName>
</protein>
<name>A0A180GS29_PUCT1</name>
<reference evidence="3" key="4">
    <citation type="submission" date="2025-05" db="UniProtKB">
        <authorList>
            <consortium name="EnsemblFungi"/>
        </authorList>
    </citation>
    <scope>IDENTIFICATION</scope>
    <source>
        <strain evidence="3">isolate 1-1 / race 1 (BBBD)</strain>
    </source>
</reference>
<feature type="region of interest" description="Disordered" evidence="1">
    <location>
        <begin position="1"/>
        <end position="33"/>
    </location>
</feature>
<proteinExistence type="predicted"/>
<organism evidence="2">
    <name type="scientific">Puccinia triticina (isolate 1-1 / race 1 (BBBD))</name>
    <name type="common">Brown leaf rust fungus</name>
    <dbReference type="NCBI Taxonomy" id="630390"/>
    <lineage>
        <taxon>Eukaryota</taxon>
        <taxon>Fungi</taxon>
        <taxon>Dikarya</taxon>
        <taxon>Basidiomycota</taxon>
        <taxon>Pucciniomycotina</taxon>
        <taxon>Pucciniomycetes</taxon>
        <taxon>Pucciniales</taxon>
        <taxon>Pucciniaceae</taxon>
        <taxon>Puccinia</taxon>
    </lineage>
</organism>
<reference evidence="2" key="2">
    <citation type="submission" date="2016-05" db="EMBL/GenBank/DDBJ databases">
        <title>Comparative analysis highlights variable genome content of wheat rusts and divergence of the mating loci.</title>
        <authorList>
            <person name="Cuomo C.A."/>
            <person name="Bakkeren G."/>
            <person name="Szabo L."/>
            <person name="Khalil H."/>
            <person name="Joly D."/>
            <person name="Goldberg J."/>
            <person name="Young S."/>
            <person name="Zeng Q."/>
            <person name="Fellers J."/>
        </authorList>
    </citation>
    <scope>NUCLEOTIDE SEQUENCE [LARGE SCALE GENOMIC DNA]</scope>
    <source>
        <strain evidence="2">1-1 BBBD Race 1</strain>
    </source>
</reference>
<dbReference type="EMBL" id="ADAS02000027">
    <property type="protein sequence ID" value="OAV95637.1"/>
    <property type="molecule type" value="Genomic_DNA"/>
</dbReference>
<reference evidence="3 4" key="3">
    <citation type="journal article" date="2017" name="G3 (Bethesda)">
        <title>Comparative analysis highlights variable genome content of wheat rusts and divergence of the mating loci.</title>
        <authorList>
            <person name="Cuomo C.A."/>
            <person name="Bakkeren G."/>
            <person name="Khalil H.B."/>
            <person name="Panwar V."/>
            <person name="Joly D."/>
            <person name="Linning R."/>
            <person name="Sakthikumar S."/>
            <person name="Song X."/>
            <person name="Adiconis X."/>
            <person name="Fan L."/>
            <person name="Goldberg J.M."/>
            <person name="Levin J.Z."/>
            <person name="Young S."/>
            <person name="Zeng Q."/>
            <person name="Anikster Y."/>
            <person name="Bruce M."/>
            <person name="Wang M."/>
            <person name="Yin C."/>
            <person name="McCallum B."/>
            <person name="Szabo L.J."/>
            <person name="Hulbert S."/>
            <person name="Chen X."/>
            <person name="Fellers J.P."/>
        </authorList>
    </citation>
    <scope>NUCLEOTIDE SEQUENCE</scope>
    <source>
        <strain evidence="4">Isolate 1-1 / race 1 (BBBD)</strain>
        <strain evidence="3">isolate 1-1 / race 1 (BBBD)</strain>
    </source>
</reference>
<evidence type="ECO:0000313" key="2">
    <source>
        <dbReference type="EMBL" id="OAV95637.1"/>
    </source>
</evidence>
<evidence type="ECO:0000313" key="4">
    <source>
        <dbReference type="Proteomes" id="UP000005240"/>
    </source>
</evidence>
<evidence type="ECO:0000313" key="3">
    <source>
        <dbReference type="EnsemblFungi" id="PTTG_12140-t43_1-p1"/>
    </source>
</evidence>
<dbReference type="VEuPathDB" id="FungiDB:PTTG_12140"/>